<protein>
    <submittedName>
        <fullName evidence="1">Nucleoside/nucleotide kinase family protein</fullName>
    </submittedName>
</protein>
<keyword evidence="1" id="KW-0418">Kinase</keyword>
<organism evidence="1 2">
    <name type="scientific">Arthrobacter crusticola</name>
    <dbReference type="NCBI Taxonomy" id="2547960"/>
    <lineage>
        <taxon>Bacteria</taxon>
        <taxon>Bacillati</taxon>
        <taxon>Actinomycetota</taxon>
        <taxon>Actinomycetes</taxon>
        <taxon>Micrococcales</taxon>
        <taxon>Micrococcaceae</taxon>
        <taxon>Arthrobacter</taxon>
    </lineage>
</organism>
<evidence type="ECO:0000313" key="1">
    <source>
        <dbReference type="EMBL" id="TDK25218.1"/>
    </source>
</evidence>
<comment type="caution">
    <text evidence="1">The sequence shown here is derived from an EMBL/GenBank/DDBJ whole genome shotgun (WGS) entry which is preliminary data.</text>
</comment>
<dbReference type="Gene3D" id="3.40.50.300">
    <property type="entry name" value="P-loop containing nucleotide triphosphate hydrolases"/>
    <property type="match status" value="1"/>
</dbReference>
<dbReference type="EMBL" id="SMTK01000003">
    <property type="protein sequence ID" value="TDK25218.1"/>
    <property type="molecule type" value="Genomic_DNA"/>
</dbReference>
<dbReference type="PANTHER" id="PTHR10285">
    <property type="entry name" value="URIDINE KINASE"/>
    <property type="match status" value="1"/>
</dbReference>
<accession>A0A4R5TVW0</accession>
<dbReference type="Proteomes" id="UP000295411">
    <property type="component" value="Unassembled WGS sequence"/>
</dbReference>
<dbReference type="GO" id="GO:0016301">
    <property type="term" value="F:kinase activity"/>
    <property type="evidence" value="ECO:0007669"/>
    <property type="project" value="UniProtKB-KW"/>
</dbReference>
<proteinExistence type="predicted"/>
<dbReference type="AlphaFoldDB" id="A0A4R5TVW0"/>
<dbReference type="SUPFAM" id="SSF52540">
    <property type="entry name" value="P-loop containing nucleoside triphosphate hydrolases"/>
    <property type="match status" value="1"/>
</dbReference>
<dbReference type="NCBIfam" id="NF006743">
    <property type="entry name" value="PRK09270.1-2"/>
    <property type="match status" value="1"/>
</dbReference>
<sequence length="229" mass="25007">MTAETIRAAGPGDLERFLPRSVDGGRTLLGITGPPGAGKSTLARALVDAEPGRRGYVPMDGFHFADQELVRQGLRDRKGAPETFDAYGYADLLARLRGRPAHTIYAPVFERNLEQPLANALPVAPGLVLLITEGNYLLLDAPGWREVHGQLSEVWFVDVDPSVRVQRLIDRHVRFGKSEDAARAWVEQVDEPNARLIDATRAAADRVIDLTDFAVPGAGSPVEHRPMDS</sequence>
<name>A0A4R5TVW0_9MICC</name>
<dbReference type="OrthoDB" id="3192509at2"/>
<dbReference type="RefSeq" id="WP_133403496.1">
    <property type="nucleotide sequence ID" value="NZ_SMTK01000003.1"/>
</dbReference>
<reference evidence="1 2" key="1">
    <citation type="submission" date="2019-03" db="EMBL/GenBank/DDBJ databases">
        <title>Arthrobacter sp. nov., an bacterium isolated from biocrust in Mu Us Desert.</title>
        <authorList>
            <person name="Lixiong L."/>
        </authorList>
    </citation>
    <scope>NUCLEOTIDE SEQUENCE [LARGE SCALE GENOMIC DNA]</scope>
    <source>
        <strain evidence="1 2">SLN-3</strain>
    </source>
</reference>
<gene>
    <name evidence="1" type="ORF">E2F48_07995</name>
</gene>
<keyword evidence="2" id="KW-1185">Reference proteome</keyword>
<keyword evidence="1" id="KW-0808">Transferase</keyword>
<evidence type="ECO:0000313" key="2">
    <source>
        <dbReference type="Proteomes" id="UP000295411"/>
    </source>
</evidence>
<dbReference type="InterPro" id="IPR027417">
    <property type="entry name" value="P-loop_NTPase"/>
</dbReference>